<accession>A0A0D2HXH6</accession>
<dbReference type="AlphaFoldDB" id="A0A0D2HXH6"/>
<dbReference type="RefSeq" id="XP_016624762.1">
    <property type="nucleotide sequence ID" value="XM_016759434.1"/>
</dbReference>
<evidence type="ECO:0000313" key="2">
    <source>
        <dbReference type="EMBL" id="KIW98093.1"/>
    </source>
</evidence>
<dbReference type="HOGENOM" id="CLU_2605829_0_0_1"/>
<keyword evidence="3" id="KW-1185">Reference proteome</keyword>
<evidence type="ECO:0000313" key="3">
    <source>
        <dbReference type="Proteomes" id="UP000053789"/>
    </source>
</evidence>
<dbReference type="VEuPathDB" id="FungiDB:Z519_01677"/>
<organism evidence="2 3">
    <name type="scientific">Cladophialophora bantiana (strain ATCC 10958 / CBS 173.52 / CDC B-1940 / NIH 8579)</name>
    <name type="common">Xylohypha bantiana</name>
    <dbReference type="NCBI Taxonomy" id="1442370"/>
    <lineage>
        <taxon>Eukaryota</taxon>
        <taxon>Fungi</taxon>
        <taxon>Dikarya</taxon>
        <taxon>Ascomycota</taxon>
        <taxon>Pezizomycotina</taxon>
        <taxon>Eurotiomycetes</taxon>
        <taxon>Chaetothyriomycetidae</taxon>
        <taxon>Chaetothyriales</taxon>
        <taxon>Herpotrichiellaceae</taxon>
        <taxon>Cladophialophora</taxon>
    </lineage>
</organism>
<proteinExistence type="predicted"/>
<protein>
    <submittedName>
        <fullName evidence="2">Uncharacterized protein</fullName>
    </submittedName>
</protein>
<name>A0A0D2HXH6_CLAB1</name>
<feature type="compositionally biased region" description="Basic and acidic residues" evidence="1">
    <location>
        <begin position="1"/>
        <end position="22"/>
    </location>
</feature>
<reference evidence="2" key="1">
    <citation type="submission" date="2015-01" db="EMBL/GenBank/DDBJ databases">
        <title>The Genome Sequence of Cladophialophora bantiana CBS 173.52.</title>
        <authorList>
            <consortium name="The Broad Institute Genomics Platform"/>
            <person name="Cuomo C."/>
            <person name="de Hoog S."/>
            <person name="Gorbushina A."/>
            <person name="Stielow B."/>
            <person name="Teixiera M."/>
            <person name="Abouelleil A."/>
            <person name="Chapman S.B."/>
            <person name="Priest M."/>
            <person name="Young S.K."/>
            <person name="Wortman J."/>
            <person name="Nusbaum C."/>
            <person name="Birren B."/>
        </authorList>
    </citation>
    <scope>NUCLEOTIDE SEQUENCE [LARGE SCALE GENOMIC DNA]</scope>
    <source>
        <strain evidence="2">CBS 173.52</strain>
    </source>
</reference>
<evidence type="ECO:0000256" key="1">
    <source>
        <dbReference type="SAM" id="MobiDB-lite"/>
    </source>
</evidence>
<dbReference type="EMBL" id="KN846981">
    <property type="protein sequence ID" value="KIW98093.1"/>
    <property type="molecule type" value="Genomic_DNA"/>
</dbReference>
<feature type="region of interest" description="Disordered" evidence="1">
    <location>
        <begin position="1"/>
        <end position="31"/>
    </location>
</feature>
<sequence>MHQARSDFPRLPKTEPDADHGGDFNNHFPVPSVNGSTSRFYGSSSVFALMVEALALASDKNLFIPSGPPEPPLSGEGRL</sequence>
<dbReference type="GeneID" id="27694605"/>
<gene>
    <name evidence="2" type="ORF">Z519_01677</name>
</gene>
<dbReference type="Proteomes" id="UP000053789">
    <property type="component" value="Unassembled WGS sequence"/>
</dbReference>